<dbReference type="Gene3D" id="3.30.310.50">
    <property type="entry name" value="Alpha-D-phosphohexomutase, C-terminal domain"/>
    <property type="match status" value="1"/>
</dbReference>
<dbReference type="GO" id="GO:0008973">
    <property type="term" value="F:phosphopentomutase activity"/>
    <property type="evidence" value="ECO:0007669"/>
    <property type="project" value="TreeGrafter"/>
</dbReference>
<sequence length="567" mass="63051">MSSWKKNYTKWYDRLDTNLRPELDEMSAEEKEEAFGSSLTFGTAGLRGILGHGTNRMNIQIIHQTTEGLARWIEEQGDEAKERGVAISYDNRHYSDSFAFEAAKVLGQHGIKSYVFEELNPTPVLSFAVRYYQAIAGIMVTASHNPPNYNGFKVYGEDGGQFPPEAAARLTDFINEIESPFDIEVADAEALQAEGTIELVGEEVLAAYLEELKEVTVNPSLAEKVGSDIHFVYSAMHGAGTQLAKKSFDQAGFTNISYVESQCQADPDFSTVKSPNPETEEAFDLSKELAEEVDADVLFATDPDADRLGVCVRTGVEDYTLLSGNQTAALMLDYLVTQSNLPENPALIRSLVSSHLPDAIAKAHGVEVYEVLTGFKFIADKIKEFEKTGSHEMILGFEEAIGYLVKPFVRDKDAFQALVLMAEVAAYHFEEGRNLVDALELIYERYGYYYDRTISVQYPGLSGQETMEKIMTEVRQAQLENIADYDVVKTDDYLTRESSAGDGQIETLDYPSSNVLRYTFEDGGWIALRPSGTEPKIKLYMSAIGESMADAQSKVDSYEQAMRGKIE</sequence>
<dbReference type="GO" id="GO:0000287">
    <property type="term" value="F:magnesium ion binding"/>
    <property type="evidence" value="ECO:0007669"/>
    <property type="project" value="InterPro"/>
</dbReference>
<evidence type="ECO:0000256" key="8">
    <source>
        <dbReference type="ARBA" id="ARBA00022553"/>
    </source>
</evidence>
<dbReference type="AlphaFoldDB" id="A0AA43UCD7"/>
<dbReference type="PANTHER" id="PTHR45745:SF1">
    <property type="entry name" value="PHOSPHOGLUCOMUTASE 2B-RELATED"/>
    <property type="match status" value="1"/>
</dbReference>
<evidence type="ECO:0000256" key="15">
    <source>
        <dbReference type="RuleBase" id="RU004326"/>
    </source>
</evidence>
<evidence type="ECO:0000256" key="5">
    <source>
        <dbReference type="ARBA" id="ARBA00010231"/>
    </source>
</evidence>
<evidence type="ECO:0000256" key="14">
    <source>
        <dbReference type="ARBA" id="ARBA00041467"/>
    </source>
</evidence>
<dbReference type="SUPFAM" id="SSF53738">
    <property type="entry name" value="Phosphoglucomutase, first 3 domains"/>
    <property type="match status" value="3"/>
</dbReference>
<dbReference type="InterPro" id="IPR005843">
    <property type="entry name" value="A-D-PHexomutase_C"/>
</dbReference>
<evidence type="ECO:0000259" key="18">
    <source>
        <dbReference type="Pfam" id="PF02879"/>
    </source>
</evidence>
<evidence type="ECO:0000256" key="12">
    <source>
        <dbReference type="ARBA" id="ARBA00039995"/>
    </source>
</evidence>
<keyword evidence="21" id="KW-1185">Reference proteome</keyword>
<feature type="domain" description="Alpha-D-phosphohexomutase alpha/beta/alpha" evidence="19">
    <location>
        <begin position="324"/>
        <end position="445"/>
    </location>
</feature>
<evidence type="ECO:0000256" key="1">
    <source>
        <dbReference type="ARBA" id="ARBA00000443"/>
    </source>
</evidence>
<dbReference type="InterPro" id="IPR016055">
    <property type="entry name" value="A-D-PHexomutase_a/b/a-I/II/III"/>
</dbReference>
<dbReference type="InterPro" id="IPR016066">
    <property type="entry name" value="A-D-PHexomutase_CS"/>
</dbReference>
<evidence type="ECO:0000256" key="13">
    <source>
        <dbReference type="ARBA" id="ARBA00041398"/>
    </source>
</evidence>
<dbReference type="PRINTS" id="PR00509">
    <property type="entry name" value="PGMPMM"/>
</dbReference>
<feature type="domain" description="Alpha-D-phosphohexomutase C-terminal" evidence="16">
    <location>
        <begin position="504"/>
        <end position="541"/>
    </location>
</feature>
<comment type="pathway">
    <text evidence="3">Glycolipid metabolism; diglucosyl-diacylglycerol biosynthesis.</text>
</comment>
<keyword evidence="8" id="KW-0597">Phosphoprotein</keyword>
<dbReference type="GO" id="GO:0006006">
    <property type="term" value="P:glucose metabolic process"/>
    <property type="evidence" value="ECO:0007669"/>
    <property type="project" value="UniProtKB-KW"/>
</dbReference>
<comment type="catalytic activity">
    <reaction evidence="1">
        <text>alpha-D-glucose 1-phosphate = alpha-D-glucose 6-phosphate</text>
        <dbReference type="Rhea" id="RHEA:23536"/>
        <dbReference type="ChEBI" id="CHEBI:58225"/>
        <dbReference type="ChEBI" id="CHEBI:58601"/>
        <dbReference type="EC" id="5.4.2.2"/>
    </reaction>
</comment>
<keyword evidence="11 20" id="KW-0413">Isomerase</keyword>
<comment type="similarity">
    <text evidence="5 15">Belongs to the phosphohexose mutase family.</text>
</comment>
<evidence type="ECO:0000259" key="17">
    <source>
        <dbReference type="Pfam" id="PF02878"/>
    </source>
</evidence>
<organism evidence="20 21">
    <name type="scientific">Atopococcus tabaci</name>
    <dbReference type="NCBI Taxonomy" id="269774"/>
    <lineage>
        <taxon>Bacteria</taxon>
        <taxon>Bacillati</taxon>
        <taxon>Bacillota</taxon>
        <taxon>Bacilli</taxon>
        <taxon>Lactobacillales</taxon>
        <taxon>Carnobacteriaceae</taxon>
        <taxon>Atopococcus</taxon>
    </lineage>
</organism>
<dbReference type="Pfam" id="PF02880">
    <property type="entry name" value="PGM_PMM_III"/>
    <property type="match status" value="1"/>
</dbReference>
<dbReference type="Proteomes" id="UP001171751">
    <property type="component" value="Unassembled WGS sequence"/>
</dbReference>
<feature type="domain" description="Alpha-D-phosphohexomutase alpha/beta/alpha" evidence="18">
    <location>
        <begin position="207"/>
        <end position="311"/>
    </location>
</feature>
<dbReference type="InterPro" id="IPR005845">
    <property type="entry name" value="A-D-PHexomutase_a/b/a-II"/>
</dbReference>
<comment type="pathway">
    <text evidence="4">Lipid metabolism.</text>
</comment>
<evidence type="ECO:0000259" key="19">
    <source>
        <dbReference type="Pfam" id="PF02880"/>
    </source>
</evidence>
<evidence type="ECO:0000256" key="6">
    <source>
        <dbReference type="ARBA" id="ARBA00012728"/>
    </source>
</evidence>
<evidence type="ECO:0000256" key="9">
    <source>
        <dbReference type="ARBA" id="ARBA00022723"/>
    </source>
</evidence>
<dbReference type="Pfam" id="PF02879">
    <property type="entry name" value="PGM_PMM_II"/>
    <property type="match status" value="1"/>
</dbReference>
<dbReference type="InterPro" id="IPR005841">
    <property type="entry name" value="Alpha-D-phosphohexomutase_SF"/>
</dbReference>
<protein>
    <recommendedName>
        <fullName evidence="12">Phosphoglucomutase</fullName>
        <ecNumber evidence="6">5.4.2.2</ecNumber>
    </recommendedName>
    <alternativeName>
        <fullName evidence="14">Alpha-phosphoglucomutase</fullName>
    </alternativeName>
    <alternativeName>
        <fullName evidence="13">Glucose phosphomutase</fullName>
    </alternativeName>
</protein>
<dbReference type="Gene3D" id="3.40.120.10">
    <property type="entry name" value="Alpha-D-Glucose-1,6-Bisphosphate, subunit A, domain 3"/>
    <property type="match status" value="3"/>
</dbReference>
<evidence type="ECO:0000256" key="2">
    <source>
        <dbReference type="ARBA" id="ARBA00001946"/>
    </source>
</evidence>
<evidence type="ECO:0000256" key="7">
    <source>
        <dbReference type="ARBA" id="ARBA00022526"/>
    </source>
</evidence>
<name>A0AA43UCD7_9LACT</name>
<comment type="cofactor">
    <cofactor evidence="2">
        <name>Mg(2+)</name>
        <dbReference type="ChEBI" id="CHEBI:18420"/>
    </cofactor>
</comment>
<evidence type="ECO:0000256" key="4">
    <source>
        <dbReference type="ARBA" id="ARBA00005189"/>
    </source>
</evidence>
<reference evidence="20" key="1">
    <citation type="submission" date="2023-07" db="EMBL/GenBank/DDBJ databases">
        <title>Between Cages and Wild: Unraveling the Impact of Captivity on Animal Microbiomes and Antimicrobial Resistance.</title>
        <authorList>
            <person name="Schmartz G.P."/>
            <person name="Rehner J."/>
            <person name="Schuff M.J."/>
            <person name="Becker S.L."/>
            <person name="Kravczyk M."/>
            <person name="Gurevich A."/>
            <person name="Francke R."/>
            <person name="Mueller R."/>
            <person name="Keller V."/>
            <person name="Keller A."/>
        </authorList>
    </citation>
    <scope>NUCLEOTIDE SEQUENCE</scope>
    <source>
        <strain evidence="20">S39M_St_73</strain>
    </source>
</reference>
<evidence type="ECO:0000256" key="3">
    <source>
        <dbReference type="ARBA" id="ARBA00005164"/>
    </source>
</evidence>
<comment type="caution">
    <text evidence="20">The sequence shown here is derived from an EMBL/GenBank/DDBJ whole genome shotgun (WGS) entry which is preliminary data.</text>
</comment>
<dbReference type="PROSITE" id="PS00710">
    <property type="entry name" value="PGM_PMM"/>
    <property type="match status" value="1"/>
</dbReference>
<evidence type="ECO:0000259" key="16">
    <source>
        <dbReference type="Pfam" id="PF00408"/>
    </source>
</evidence>
<dbReference type="Pfam" id="PF02878">
    <property type="entry name" value="PGM_PMM_I"/>
    <property type="match status" value="1"/>
</dbReference>
<dbReference type="Pfam" id="PF00408">
    <property type="entry name" value="PGM_PMM_IV"/>
    <property type="match status" value="1"/>
</dbReference>
<dbReference type="SUPFAM" id="SSF55957">
    <property type="entry name" value="Phosphoglucomutase, C-terminal domain"/>
    <property type="match status" value="1"/>
</dbReference>
<keyword evidence="7" id="KW-0119">Carbohydrate metabolism</keyword>
<dbReference type="InterPro" id="IPR005846">
    <property type="entry name" value="A-D-PHexomutase_a/b/a-III"/>
</dbReference>
<dbReference type="InterPro" id="IPR036900">
    <property type="entry name" value="A-D-PHexomutase_C_sf"/>
</dbReference>
<feature type="domain" description="Alpha-D-phosphohexomutase alpha/beta/alpha" evidence="17">
    <location>
        <begin position="40"/>
        <end position="179"/>
    </location>
</feature>
<gene>
    <name evidence="20" type="ORF">Q4F26_03415</name>
</gene>
<dbReference type="GO" id="GO:0004614">
    <property type="term" value="F:phosphoglucomutase activity"/>
    <property type="evidence" value="ECO:0007669"/>
    <property type="project" value="UniProtKB-EC"/>
</dbReference>
<accession>A0AA43UCD7</accession>
<evidence type="ECO:0000313" key="21">
    <source>
        <dbReference type="Proteomes" id="UP001171751"/>
    </source>
</evidence>
<keyword evidence="7" id="KW-0313">Glucose metabolism</keyword>
<dbReference type="InterPro" id="IPR005844">
    <property type="entry name" value="A-D-PHexomutase_a/b/a-I"/>
</dbReference>
<evidence type="ECO:0000256" key="11">
    <source>
        <dbReference type="ARBA" id="ARBA00023235"/>
    </source>
</evidence>
<proteinExistence type="inferred from homology"/>
<keyword evidence="10 15" id="KW-0460">Magnesium</keyword>
<evidence type="ECO:0000256" key="10">
    <source>
        <dbReference type="ARBA" id="ARBA00022842"/>
    </source>
</evidence>
<dbReference type="GO" id="GO:0006166">
    <property type="term" value="P:purine ribonucleoside salvage"/>
    <property type="evidence" value="ECO:0007669"/>
    <property type="project" value="TreeGrafter"/>
</dbReference>
<keyword evidence="9 15" id="KW-0479">Metal-binding</keyword>
<evidence type="ECO:0000313" key="20">
    <source>
        <dbReference type="EMBL" id="MDO5457371.1"/>
    </source>
</evidence>
<dbReference type="PANTHER" id="PTHR45745">
    <property type="entry name" value="PHOSPHOMANNOMUTASE 45A"/>
    <property type="match status" value="1"/>
</dbReference>
<dbReference type="EMBL" id="JAUNQW010000010">
    <property type="protein sequence ID" value="MDO5457371.1"/>
    <property type="molecule type" value="Genomic_DNA"/>
</dbReference>
<dbReference type="EC" id="5.4.2.2" evidence="6"/>
<dbReference type="CDD" id="cd05799">
    <property type="entry name" value="PGM2"/>
    <property type="match status" value="1"/>
</dbReference>